<name>A0A1E3XI96_9BACT</name>
<dbReference type="AlphaFoldDB" id="A0A1E3XI96"/>
<dbReference type="HAMAP" id="MF_00328">
    <property type="entry name" value="Guanylate_kinase"/>
    <property type="match status" value="1"/>
</dbReference>
<dbReference type="GO" id="GO:0004385">
    <property type="term" value="F:GMP kinase activity"/>
    <property type="evidence" value="ECO:0007669"/>
    <property type="project" value="UniProtKB-UniRule"/>
</dbReference>
<dbReference type="InterPro" id="IPR020590">
    <property type="entry name" value="Guanylate_kinase_CS"/>
</dbReference>
<comment type="subcellular location">
    <subcellularLocation>
        <location evidence="9">Cytoplasm</location>
    </subcellularLocation>
</comment>
<evidence type="ECO:0000256" key="5">
    <source>
        <dbReference type="ARBA" id="ARBA00022741"/>
    </source>
</evidence>
<evidence type="ECO:0000256" key="7">
    <source>
        <dbReference type="ARBA" id="ARBA00022840"/>
    </source>
</evidence>
<proteinExistence type="inferred from homology"/>
<dbReference type="InterPro" id="IPR008145">
    <property type="entry name" value="GK/Ca_channel_bsu"/>
</dbReference>
<dbReference type="SMART" id="SM00072">
    <property type="entry name" value="GuKc"/>
    <property type="match status" value="1"/>
</dbReference>
<dbReference type="Gene3D" id="3.30.63.10">
    <property type="entry name" value="Guanylate Kinase phosphate binding domain"/>
    <property type="match status" value="1"/>
</dbReference>
<keyword evidence="4 9" id="KW-0808">Transferase</keyword>
<dbReference type="CDD" id="cd00071">
    <property type="entry name" value="GMPK"/>
    <property type="match status" value="1"/>
</dbReference>
<evidence type="ECO:0000256" key="10">
    <source>
        <dbReference type="SAM" id="MobiDB-lite"/>
    </source>
</evidence>
<comment type="similarity">
    <text evidence="1 9">Belongs to the guanylate kinase family.</text>
</comment>
<comment type="caution">
    <text evidence="12">The sequence shown here is derived from an EMBL/GenBank/DDBJ whole genome shotgun (WGS) entry which is preliminary data.</text>
</comment>
<sequence length="191" mass="22068">MNEKKSQNTNKKGRLIIISGPSGSGKTTICKQLVKNPKVNRSVSFTTREPRDSEKEGVDYCFVKKSEFEKLVEKGKFIEYADYCGSLYGTPIEPIKEAIHNGETFILAIDVRGALKIMEKIHEVTSIFIMTPDDNTLKQRLRKRLTDSEVEIRKRFKQAKEEMKYSKYYDYCVINDKLDDAVKEIEKILNL</sequence>
<evidence type="ECO:0000256" key="4">
    <source>
        <dbReference type="ARBA" id="ARBA00022679"/>
    </source>
</evidence>
<dbReference type="NCBIfam" id="TIGR03263">
    <property type="entry name" value="guanyl_kin"/>
    <property type="match status" value="1"/>
</dbReference>
<feature type="domain" description="Guanylate kinase-like" evidence="11">
    <location>
        <begin position="13"/>
        <end position="190"/>
    </location>
</feature>
<organism evidence="12 13">
    <name type="scientific">Candidatus Scalindua rubra</name>
    <dbReference type="NCBI Taxonomy" id="1872076"/>
    <lineage>
        <taxon>Bacteria</taxon>
        <taxon>Pseudomonadati</taxon>
        <taxon>Planctomycetota</taxon>
        <taxon>Candidatus Brocadiia</taxon>
        <taxon>Candidatus Brocadiales</taxon>
        <taxon>Candidatus Scalinduaceae</taxon>
        <taxon>Candidatus Scalindua</taxon>
    </lineage>
</organism>
<dbReference type="Pfam" id="PF00625">
    <property type="entry name" value="Guanylate_kin"/>
    <property type="match status" value="1"/>
</dbReference>
<dbReference type="GO" id="GO:0005829">
    <property type="term" value="C:cytosol"/>
    <property type="evidence" value="ECO:0007669"/>
    <property type="project" value="TreeGrafter"/>
</dbReference>
<evidence type="ECO:0000313" key="12">
    <source>
        <dbReference type="EMBL" id="ODS34634.1"/>
    </source>
</evidence>
<dbReference type="InterPro" id="IPR017665">
    <property type="entry name" value="Guanylate_kinase"/>
</dbReference>
<evidence type="ECO:0000256" key="8">
    <source>
        <dbReference type="ARBA" id="ARBA00030128"/>
    </source>
</evidence>
<reference evidence="12 13" key="1">
    <citation type="submission" date="2016-07" db="EMBL/GenBank/DDBJ databases">
        <title>Draft genome of Scalindua rubra, obtained from a brine-seawater interface in the Red Sea, sheds light on salt adaptation in anammox bacteria.</title>
        <authorList>
            <person name="Speth D.R."/>
            <person name="Lagkouvardos I."/>
            <person name="Wang Y."/>
            <person name="Qian P.-Y."/>
            <person name="Dutilh B.E."/>
            <person name="Jetten M.S."/>
        </authorList>
    </citation>
    <scope>NUCLEOTIDE SEQUENCE [LARGE SCALE GENOMIC DNA]</scope>
    <source>
        <strain evidence="12">BSI-1</strain>
    </source>
</reference>
<keyword evidence="6 9" id="KW-0418">Kinase</keyword>
<dbReference type="SUPFAM" id="SSF52540">
    <property type="entry name" value="P-loop containing nucleoside triphosphate hydrolases"/>
    <property type="match status" value="1"/>
</dbReference>
<comment type="function">
    <text evidence="9">Essential for recycling GMP and indirectly, cGMP.</text>
</comment>
<keyword evidence="9" id="KW-0963">Cytoplasm</keyword>
<dbReference type="Gene3D" id="3.40.50.300">
    <property type="entry name" value="P-loop containing nucleotide triphosphate hydrolases"/>
    <property type="match status" value="2"/>
</dbReference>
<protein>
    <recommendedName>
        <fullName evidence="3 9">Guanylate kinase</fullName>
        <ecNumber evidence="2 9">2.7.4.8</ecNumber>
    </recommendedName>
    <alternativeName>
        <fullName evidence="8 9">GMP kinase</fullName>
    </alternativeName>
</protein>
<dbReference type="InterPro" id="IPR008144">
    <property type="entry name" value="Guanylate_kin-like_dom"/>
</dbReference>
<comment type="catalytic activity">
    <reaction evidence="9">
        <text>GMP + ATP = GDP + ADP</text>
        <dbReference type="Rhea" id="RHEA:20780"/>
        <dbReference type="ChEBI" id="CHEBI:30616"/>
        <dbReference type="ChEBI" id="CHEBI:58115"/>
        <dbReference type="ChEBI" id="CHEBI:58189"/>
        <dbReference type="ChEBI" id="CHEBI:456216"/>
        <dbReference type="EC" id="2.7.4.8"/>
    </reaction>
</comment>
<feature type="binding site" evidence="9">
    <location>
        <begin position="20"/>
        <end position="27"/>
    </location>
    <ligand>
        <name>ATP</name>
        <dbReference type="ChEBI" id="CHEBI:30616"/>
    </ligand>
</feature>
<feature type="region of interest" description="Disordered" evidence="10">
    <location>
        <begin position="1"/>
        <end position="20"/>
    </location>
</feature>
<dbReference type="PANTHER" id="PTHR23117">
    <property type="entry name" value="GUANYLATE KINASE-RELATED"/>
    <property type="match status" value="1"/>
</dbReference>
<dbReference type="PROSITE" id="PS00856">
    <property type="entry name" value="GUANYLATE_KINASE_1"/>
    <property type="match status" value="1"/>
</dbReference>
<gene>
    <name evidence="12" type="primary">gmk_1</name>
    <name evidence="9" type="synonym">gmk</name>
    <name evidence="12" type="ORF">SCARUB_00214</name>
</gene>
<dbReference type="GO" id="GO:0005524">
    <property type="term" value="F:ATP binding"/>
    <property type="evidence" value="ECO:0007669"/>
    <property type="project" value="UniProtKB-UniRule"/>
</dbReference>
<evidence type="ECO:0000259" key="11">
    <source>
        <dbReference type="PROSITE" id="PS50052"/>
    </source>
</evidence>
<evidence type="ECO:0000313" key="13">
    <source>
        <dbReference type="Proteomes" id="UP000094056"/>
    </source>
</evidence>
<dbReference type="InterPro" id="IPR027417">
    <property type="entry name" value="P-loop_NTPase"/>
</dbReference>
<evidence type="ECO:0000256" key="6">
    <source>
        <dbReference type="ARBA" id="ARBA00022777"/>
    </source>
</evidence>
<dbReference type="EMBL" id="MAYW01000003">
    <property type="protein sequence ID" value="ODS34634.1"/>
    <property type="molecule type" value="Genomic_DNA"/>
</dbReference>
<evidence type="ECO:0000256" key="2">
    <source>
        <dbReference type="ARBA" id="ARBA00012961"/>
    </source>
</evidence>
<evidence type="ECO:0000256" key="1">
    <source>
        <dbReference type="ARBA" id="ARBA00005790"/>
    </source>
</evidence>
<accession>A0A1E3XI96</accession>
<dbReference type="PROSITE" id="PS50052">
    <property type="entry name" value="GUANYLATE_KINASE_2"/>
    <property type="match status" value="1"/>
</dbReference>
<dbReference type="PANTHER" id="PTHR23117:SF13">
    <property type="entry name" value="GUANYLATE KINASE"/>
    <property type="match status" value="1"/>
</dbReference>
<evidence type="ECO:0000256" key="9">
    <source>
        <dbReference type="HAMAP-Rule" id="MF_00328"/>
    </source>
</evidence>
<evidence type="ECO:0000256" key="3">
    <source>
        <dbReference type="ARBA" id="ARBA00016296"/>
    </source>
</evidence>
<dbReference type="EC" id="2.7.4.8" evidence="2 9"/>
<dbReference type="Proteomes" id="UP000094056">
    <property type="component" value="Unassembled WGS sequence"/>
</dbReference>
<keyword evidence="7 9" id="KW-0067">ATP-binding</keyword>
<keyword evidence="5 9" id="KW-0547">Nucleotide-binding</keyword>
<dbReference type="FunFam" id="3.30.63.10:FF:000002">
    <property type="entry name" value="Guanylate kinase 1"/>
    <property type="match status" value="1"/>
</dbReference>